<sequence length="55" mass="6174">MITKPAPTGSRTDDLEMALDVWDACHAGADEPEWRHILDEAAHPEIAEAFQRMAR</sequence>
<accession>A0ABS7QZ35</accession>
<proteinExistence type="predicted"/>
<dbReference type="RefSeq" id="WP_222979799.1">
    <property type="nucleotide sequence ID" value="NZ_JAINVZ010000013.1"/>
</dbReference>
<name>A0ABS7QZ35_9ACTN</name>
<dbReference type="EMBL" id="JAINVZ010000013">
    <property type="protein sequence ID" value="MBY8887042.1"/>
    <property type="molecule type" value="Genomic_DNA"/>
</dbReference>
<evidence type="ECO:0000313" key="2">
    <source>
        <dbReference type="Proteomes" id="UP001198565"/>
    </source>
</evidence>
<gene>
    <name evidence="1" type="ORF">K7472_19625</name>
</gene>
<organism evidence="1 2">
    <name type="scientific">Streptantibioticus parmotrematis</name>
    <dbReference type="NCBI Taxonomy" id="2873249"/>
    <lineage>
        <taxon>Bacteria</taxon>
        <taxon>Bacillati</taxon>
        <taxon>Actinomycetota</taxon>
        <taxon>Actinomycetes</taxon>
        <taxon>Kitasatosporales</taxon>
        <taxon>Streptomycetaceae</taxon>
        <taxon>Streptantibioticus</taxon>
    </lineage>
</organism>
<evidence type="ECO:0000313" key="1">
    <source>
        <dbReference type="EMBL" id="MBY8887042.1"/>
    </source>
</evidence>
<protein>
    <submittedName>
        <fullName evidence="1">Uncharacterized protein</fullName>
    </submittedName>
</protein>
<dbReference type="Proteomes" id="UP001198565">
    <property type="component" value="Unassembled WGS sequence"/>
</dbReference>
<comment type="caution">
    <text evidence="1">The sequence shown here is derived from an EMBL/GenBank/DDBJ whole genome shotgun (WGS) entry which is preliminary data.</text>
</comment>
<reference evidence="1 2" key="1">
    <citation type="submission" date="2021-08" db="EMBL/GenBank/DDBJ databases">
        <title>Streptomyces sp. PTM05 isolated from lichen.</title>
        <authorList>
            <person name="Somphong A."/>
            <person name="Phongsopitanun W."/>
            <person name="Tanasupawat S."/>
        </authorList>
    </citation>
    <scope>NUCLEOTIDE SEQUENCE [LARGE SCALE GENOMIC DNA]</scope>
    <source>
        <strain evidence="1 2">Ptm05</strain>
    </source>
</reference>
<keyword evidence="2" id="KW-1185">Reference proteome</keyword>